<dbReference type="InterPro" id="IPR003356">
    <property type="entry name" value="DNA_methylase_A-5"/>
</dbReference>
<keyword evidence="11" id="KW-1185">Reference proteome</keyword>
<comment type="catalytic activity">
    <reaction evidence="7">
        <text>a 2'-deoxyadenosine in DNA + S-adenosyl-L-methionine = an N(6)-methyl-2'-deoxyadenosine in DNA + S-adenosyl-L-homocysteine + H(+)</text>
        <dbReference type="Rhea" id="RHEA:15197"/>
        <dbReference type="Rhea" id="RHEA-COMP:12418"/>
        <dbReference type="Rhea" id="RHEA-COMP:12419"/>
        <dbReference type="ChEBI" id="CHEBI:15378"/>
        <dbReference type="ChEBI" id="CHEBI:57856"/>
        <dbReference type="ChEBI" id="CHEBI:59789"/>
        <dbReference type="ChEBI" id="CHEBI:90615"/>
        <dbReference type="ChEBI" id="CHEBI:90616"/>
        <dbReference type="EC" id="2.1.1.72"/>
    </reaction>
</comment>
<dbReference type="Gene3D" id="1.20.1260.30">
    <property type="match status" value="1"/>
</dbReference>
<dbReference type="InterPro" id="IPR029063">
    <property type="entry name" value="SAM-dependent_MTases_sf"/>
</dbReference>
<dbReference type="RefSeq" id="WP_212775582.1">
    <property type="nucleotide sequence ID" value="NZ_BMZZ01000011.1"/>
</dbReference>
<dbReference type="EMBL" id="BMZZ01000011">
    <property type="protein sequence ID" value="GFZ75499.1"/>
    <property type="molecule type" value="Genomic_DNA"/>
</dbReference>
<comment type="similarity">
    <text evidence="1">Belongs to the N(4)/N(6)-methyltransferase family.</text>
</comment>
<feature type="domain" description="Restriction endonuclease type I HsdR N-terminal" evidence="9">
    <location>
        <begin position="64"/>
        <end position="108"/>
    </location>
</feature>
<dbReference type="Gene3D" id="3.40.50.150">
    <property type="entry name" value="Vaccinia Virus protein VP39"/>
    <property type="match status" value="1"/>
</dbReference>
<dbReference type="PRINTS" id="PR00507">
    <property type="entry name" value="N12N6MTFRASE"/>
</dbReference>
<keyword evidence="5" id="KW-0949">S-adenosyl-L-methionine</keyword>
<dbReference type="Pfam" id="PF02384">
    <property type="entry name" value="N6_Mtase"/>
    <property type="match status" value="1"/>
</dbReference>
<comment type="caution">
    <text evidence="10">The sequence shown here is derived from an EMBL/GenBank/DDBJ whole genome shotgun (WGS) entry which is preliminary data.</text>
</comment>
<dbReference type="Proteomes" id="UP000677853">
    <property type="component" value="Unassembled WGS sequence"/>
</dbReference>
<feature type="domain" description="DNA methylase adenine-specific" evidence="8">
    <location>
        <begin position="280"/>
        <end position="510"/>
    </location>
</feature>
<dbReference type="InterPro" id="IPR007409">
    <property type="entry name" value="Restrct_endonuc_type1_HsdR_N"/>
</dbReference>
<evidence type="ECO:0000259" key="9">
    <source>
        <dbReference type="Pfam" id="PF04313"/>
    </source>
</evidence>
<evidence type="ECO:0000256" key="7">
    <source>
        <dbReference type="ARBA" id="ARBA00047942"/>
    </source>
</evidence>
<keyword evidence="6" id="KW-0680">Restriction system</keyword>
<dbReference type="PANTHER" id="PTHR42998:SF1">
    <property type="entry name" value="TYPE I RESTRICTION ENZYME HINDI METHYLASE SUBUNIT"/>
    <property type="match status" value="1"/>
</dbReference>
<dbReference type="Gene3D" id="3.90.1570.30">
    <property type="match status" value="1"/>
</dbReference>
<dbReference type="PANTHER" id="PTHR42998">
    <property type="entry name" value="TYPE I RESTRICTION ENZYME HINDVIIP M PROTEIN-RELATED"/>
    <property type="match status" value="1"/>
</dbReference>
<dbReference type="EC" id="2.1.1.72" evidence="2"/>
<name>A0ABQ1EJN9_9MOLU</name>
<keyword evidence="3" id="KW-0489">Methyltransferase</keyword>
<evidence type="ECO:0000256" key="3">
    <source>
        <dbReference type="ARBA" id="ARBA00022603"/>
    </source>
</evidence>
<evidence type="ECO:0000313" key="11">
    <source>
        <dbReference type="Proteomes" id="UP000677853"/>
    </source>
</evidence>
<proteinExistence type="inferred from homology"/>
<keyword evidence="4" id="KW-0808">Transferase</keyword>
<evidence type="ECO:0000313" key="10">
    <source>
        <dbReference type="EMBL" id="GFZ75499.1"/>
    </source>
</evidence>
<evidence type="ECO:0000256" key="4">
    <source>
        <dbReference type="ARBA" id="ARBA00022679"/>
    </source>
</evidence>
<protein>
    <recommendedName>
        <fullName evidence="2">site-specific DNA-methyltransferase (adenine-specific)</fullName>
        <ecNumber evidence="2">2.1.1.72</ecNumber>
    </recommendedName>
</protein>
<reference evidence="10 11" key="1">
    <citation type="journal article" date="2021" name="J. Gen. Plant Pathol.">
        <title>Enrichment of phytoplasma genome DNA through a methyl-CpG binding domain-mediated method for efficient genome sequencing.</title>
        <authorList>
            <person name="Nijo T."/>
            <person name="Iwabuchi N."/>
            <person name="Tokuda R."/>
            <person name="Suzuki T."/>
            <person name="Matsumoto O."/>
            <person name="Miyazaki A."/>
            <person name="Maejima K."/>
            <person name="Oshima K."/>
            <person name="Namba S."/>
            <person name="Yamaji Y."/>
        </authorList>
    </citation>
    <scope>NUCLEOTIDE SEQUENCE [LARGE SCALE GENOMIC DNA]</scope>
    <source>
        <strain evidence="10 11">HP</strain>
    </source>
</reference>
<dbReference type="InterPro" id="IPR038333">
    <property type="entry name" value="T1MK-like_N_sf"/>
</dbReference>
<dbReference type="Pfam" id="PF04313">
    <property type="entry name" value="HSDR_N"/>
    <property type="match status" value="1"/>
</dbReference>
<evidence type="ECO:0000256" key="2">
    <source>
        <dbReference type="ARBA" id="ARBA00011900"/>
    </source>
</evidence>
<accession>A0ABQ1EJN9</accession>
<evidence type="ECO:0000256" key="1">
    <source>
        <dbReference type="ARBA" id="ARBA00006594"/>
    </source>
</evidence>
<evidence type="ECO:0000256" key="5">
    <source>
        <dbReference type="ARBA" id="ARBA00022691"/>
    </source>
</evidence>
<organism evidence="10 11">
    <name type="scientific">Hydrangea phyllody phytoplasma</name>
    <dbReference type="NCBI Taxonomy" id="238673"/>
    <lineage>
        <taxon>Bacteria</taxon>
        <taxon>Bacillati</taxon>
        <taxon>Mycoplasmatota</taxon>
        <taxon>Mollicutes</taxon>
        <taxon>Acholeplasmatales</taxon>
        <taxon>Acholeplasmataceae</taxon>
        <taxon>Candidatus Phytoplasma</taxon>
        <taxon>16SrI (Aster yellows group)</taxon>
    </lineage>
</organism>
<evidence type="ECO:0000259" key="8">
    <source>
        <dbReference type="Pfam" id="PF02384"/>
    </source>
</evidence>
<gene>
    <name evidence="10" type="ORF">HPP_4570</name>
</gene>
<sequence length="518" mass="60808">MNQTMMQFLRRKKGKKMLSFYSNITERAIENKVFKKLELLGYITEMNNPNQDVFTQKPKSHEEFKKLKNHKPDFIIYDNNTPIAIIETKKPNSNLKLAEKQAEAYAKNLNVKIIFTFDGYRLFSKHLTYNQELKYGNTPLKDFVNKKTLKEFINNYKIDFNFGKKIHSENSFIKELKNIEDLLWTTGLRKGDERFTEFCKILFLRLIEEKEPHTSWNSIVNSHDDKQKIHIINGHLKDLNQKYKMGKYGEALKLNPEYHYHVVSEIITRLNQIDFKNTSLDVKGNAFEFFLGYRGTSDDLAQYFTPRNIIRFMCDLTEPKPGEKIYDPFCGSGGILINAFEYIKKQIDPQDDEQLKILKKDSIYGTDINNIAYVAKMNMILVGDGHANITQQQDGSLINKRTAHYDIVMTNIPFNLSINRYKNNVHALYDVFSENGNAICVQHCLDSLKKNSSPRACIIVPEQFIFHKSFKETRKYIIEQYDVKIFSLPQGVFEPYTNVKTCILYLEYKGQKREFRIY</sequence>
<evidence type="ECO:0000256" key="6">
    <source>
        <dbReference type="ARBA" id="ARBA00022747"/>
    </source>
</evidence>
<dbReference type="SUPFAM" id="SSF53335">
    <property type="entry name" value="S-adenosyl-L-methionine-dependent methyltransferases"/>
    <property type="match status" value="1"/>
</dbReference>
<dbReference type="InterPro" id="IPR052916">
    <property type="entry name" value="Type-I_RE_MTase_Subunit"/>
</dbReference>